<comment type="caution">
    <text evidence="2">The sequence shown here is derived from an EMBL/GenBank/DDBJ whole genome shotgun (WGS) entry which is preliminary data.</text>
</comment>
<proteinExistence type="predicted"/>
<dbReference type="SUPFAM" id="SSF54523">
    <property type="entry name" value="Pili subunits"/>
    <property type="match status" value="1"/>
</dbReference>
<accession>A0A1G2LV42</accession>
<keyword evidence="1" id="KW-0812">Transmembrane</keyword>
<organism evidence="2 3">
    <name type="scientific">Candidatus Tagabacteria bacterium RIFCSPLOWO2_01_FULL_42_9</name>
    <dbReference type="NCBI Taxonomy" id="1802296"/>
    <lineage>
        <taxon>Bacteria</taxon>
        <taxon>Candidatus Tagaibacteriota</taxon>
    </lineage>
</organism>
<reference evidence="2 3" key="1">
    <citation type="journal article" date="2016" name="Nat. Commun.">
        <title>Thousands of microbial genomes shed light on interconnected biogeochemical processes in an aquifer system.</title>
        <authorList>
            <person name="Anantharaman K."/>
            <person name="Brown C.T."/>
            <person name="Hug L.A."/>
            <person name="Sharon I."/>
            <person name="Castelle C.J."/>
            <person name="Probst A.J."/>
            <person name="Thomas B.C."/>
            <person name="Singh A."/>
            <person name="Wilkins M.J."/>
            <person name="Karaoz U."/>
            <person name="Brodie E.L."/>
            <person name="Williams K.H."/>
            <person name="Hubbard S.S."/>
            <person name="Banfield J.F."/>
        </authorList>
    </citation>
    <scope>NUCLEOTIDE SEQUENCE [LARGE SCALE GENOMIC DNA]</scope>
</reference>
<evidence type="ECO:0000313" key="2">
    <source>
        <dbReference type="EMBL" id="OHA15476.1"/>
    </source>
</evidence>
<protein>
    <recommendedName>
        <fullName evidence="4">Type II secretion system protein J</fullName>
    </recommendedName>
</protein>
<keyword evidence="1" id="KW-1133">Transmembrane helix</keyword>
<evidence type="ECO:0000313" key="3">
    <source>
        <dbReference type="Proteomes" id="UP000178116"/>
    </source>
</evidence>
<keyword evidence="1" id="KW-0472">Membrane</keyword>
<dbReference type="EMBL" id="MHRA01000020">
    <property type="protein sequence ID" value="OHA15476.1"/>
    <property type="molecule type" value="Genomic_DNA"/>
</dbReference>
<dbReference type="Pfam" id="PF07963">
    <property type="entry name" value="N_methyl"/>
    <property type="match status" value="1"/>
</dbReference>
<dbReference type="NCBIfam" id="TIGR02532">
    <property type="entry name" value="IV_pilin_GFxxxE"/>
    <property type="match status" value="1"/>
</dbReference>
<dbReference type="Proteomes" id="UP000178116">
    <property type="component" value="Unassembled WGS sequence"/>
</dbReference>
<name>A0A1G2LV42_9BACT</name>
<dbReference type="InterPro" id="IPR012902">
    <property type="entry name" value="N_methyl_site"/>
</dbReference>
<feature type="transmembrane region" description="Helical" evidence="1">
    <location>
        <begin position="21"/>
        <end position="43"/>
    </location>
</feature>
<sequence>MKNYSLKFKNFPGFKKDGFSLIELLVALAVFSVSATIGLTVLLSARDAQQKILALRVTQDSLSYALDIMGKEIRTSSAYRCGIDNNDFSSASRDCSSGGPLFSFDNALGQRVIYRVTNGRLQKSVDGGGSFIYITAPEIEVNIEKLTFYVVGSLAGDNSQPRVTVVLRGTAGIKEKTKSNLNIQTTISQRLLDS</sequence>
<evidence type="ECO:0008006" key="4">
    <source>
        <dbReference type="Google" id="ProtNLM"/>
    </source>
</evidence>
<dbReference type="AlphaFoldDB" id="A0A1G2LV42"/>
<gene>
    <name evidence="2" type="ORF">A3A10_02250</name>
</gene>
<evidence type="ECO:0000256" key="1">
    <source>
        <dbReference type="SAM" id="Phobius"/>
    </source>
</evidence>
<dbReference type="InterPro" id="IPR045584">
    <property type="entry name" value="Pilin-like"/>
</dbReference>